<dbReference type="PANTHER" id="PTHR10587">
    <property type="entry name" value="GLYCOSYL TRANSFERASE-RELATED"/>
    <property type="match status" value="1"/>
</dbReference>
<dbReference type="EMBL" id="CP024955">
    <property type="protein sequence ID" value="ATY84211.1"/>
    <property type="molecule type" value="Genomic_DNA"/>
</dbReference>
<name>A0A2K8N418_9BACL</name>
<dbReference type="InterPro" id="IPR002509">
    <property type="entry name" value="NODB_dom"/>
</dbReference>
<dbReference type="Pfam" id="PF22790">
    <property type="entry name" value="YkoP"/>
    <property type="match status" value="1"/>
</dbReference>
<feature type="domain" description="NodB homology" evidence="2">
    <location>
        <begin position="51"/>
        <end position="239"/>
    </location>
</feature>
<evidence type="ECO:0000259" key="2">
    <source>
        <dbReference type="PROSITE" id="PS51677"/>
    </source>
</evidence>
<dbReference type="InterPro" id="IPR050248">
    <property type="entry name" value="Polysacc_deacetylase_ArnD"/>
</dbReference>
<dbReference type="AlphaFoldDB" id="A0A2K8N418"/>
<dbReference type="GO" id="GO:0005975">
    <property type="term" value="P:carbohydrate metabolic process"/>
    <property type="evidence" value="ECO:0007669"/>
    <property type="project" value="InterPro"/>
</dbReference>
<evidence type="ECO:0000256" key="1">
    <source>
        <dbReference type="SAM" id="Phobius"/>
    </source>
</evidence>
<dbReference type="SUPFAM" id="SSF88713">
    <property type="entry name" value="Glycoside hydrolase/deacetylase"/>
    <property type="match status" value="1"/>
</dbReference>
<gene>
    <name evidence="3" type="ORF">CVV65_03980</name>
</gene>
<dbReference type="KEGG" id="kyr:CVV65_03980"/>
<keyword evidence="1" id="KW-1133">Transmembrane helix</keyword>
<sequence>MIEGASRCRRQDIMAWLTVALLVMVGYTVVPTFLGRTMGIGCIKRLPPGMKLAALTFDDGPSPDYTPKILEILRAEGVRATFFVLAEKALRYPDLIKMMVGEGHDVAIHGLTHRPLWLLGPGKTRQEVVEAARRLEDTFGVQIRWYRPPWGLLNLPAYIWSLRQHIRPVLWSHMSWDWAAKGPPAELARRMIRTMKDGAIVLLHDAGDTFGARRDAPAVVVEALPLFVEWAKENGWRLVKLSDVPRRTFRERLWNRVDRLGARLMHSQPLAGPGECLFRLGRRRYWGWPITLKNGTRLRFGDPVAEIHFDNTLLESLMKDAKNEWQLSLRYMQIGRRSLPILARAVEEDPRWRGVKVLYGLSVLSRGTDRAGFIVSPLRPRWLRRLVSRYLQGVLLGHHPEGRNRLSQGLQTLQADWIYISPETLIQLYGSRRGEKPPGAGSADDRG</sequence>
<evidence type="ECO:0000313" key="3">
    <source>
        <dbReference type="EMBL" id="ATY84211.1"/>
    </source>
</evidence>
<reference evidence="4" key="1">
    <citation type="submission" date="2017-11" db="EMBL/GenBank/DDBJ databases">
        <title>Complete Genome Sequence of Kyrpidia sp. Strain EA-1, a thermophilic, hydrogen-oxidizing Bacterium, isolated from the Azores.</title>
        <authorList>
            <person name="Reiner J.E."/>
            <person name="Lapp C.J."/>
            <person name="Bunk B."/>
            <person name="Gescher J."/>
        </authorList>
    </citation>
    <scope>NUCLEOTIDE SEQUENCE [LARGE SCALE GENOMIC DNA]</scope>
    <source>
        <strain evidence="4">EA-1</strain>
    </source>
</reference>
<feature type="transmembrane region" description="Helical" evidence="1">
    <location>
        <begin position="12"/>
        <end position="34"/>
    </location>
</feature>
<accession>A0A2K8N418</accession>
<keyword evidence="1" id="KW-0812">Transmembrane</keyword>
<keyword evidence="1" id="KW-0472">Membrane</keyword>
<dbReference type="InterPro" id="IPR054467">
    <property type="entry name" value="YkoP-like_dom"/>
</dbReference>
<proteinExistence type="predicted"/>
<protein>
    <recommendedName>
        <fullName evidence="2">NodB homology domain-containing protein</fullName>
    </recommendedName>
</protein>
<dbReference type="PROSITE" id="PS51677">
    <property type="entry name" value="NODB"/>
    <property type="match status" value="1"/>
</dbReference>
<dbReference type="InterPro" id="IPR011330">
    <property type="entry name" value="Glyco_hydro/deAcase_b/a-brl"/>
</dbReference>
<keyword evidence="4" id="KW-1185">Reference proteome</keyword>
<dbReference type="Proteomes" id="UP000231932">
    <property type="component" value="Chromosome"/>
</dbReference>
<evidence type="ECO:0000313" key="4">
    <source>
        <dbReference type="Proteomes" id="UP000231932"/>
    </source>
</evidence>
<dbReference type="Gene3D" id="3.20.20.370">
    <property type="entry name" value="Glycoside hydrolase/deacetylase"/>
    <property type="match status" value="1"/>
</dbReference>
<dbReference type="CDD" id="cd10959">
    <property type="entry name" value="CE4_NodB_like_3"/>
    <property type="match status" value="1"/>
</dbReference>
<dbReference type="GO" id="GO:0016810">
    <property type="term" value="F:hydrolase activity, acting on carbon-nitrogen (but not peptide) bonds"/>
    <property type="evidence" value="ECO:0007669"/>
    <property type="project" value="InterPro"/>
</dbReference>
<dbReference type="PANTHER" id="PTHR10587:SF137">
    <property type="entry name" value="4-DEOXY-4-FORMAMIDO-L-ARABINOSE-PHOSPHOUNDECAPRENOL DEFORMYLASE ARND-RELATED"/>
    <property type="match status" value="1"/>
</dbReference>
<organism evidence="3 4">
    <name type="scientific">Kyrpidia spormannii</name>
    <dbReference type="NCBI Taxonomy" id="2055160"/>
    <lineage>
        <taxon>Bacteria</taxon>
        <taxon>Bacillati</taxon>
        <taxon>Bacillota</taxon>
        <taxon>Bacilli</taxon>
        <taxon>Bacillales</taxon>
        <taxon>Alicyclobacillaceae</taxon>
        <taxon>Kyrpidia</taxon>
    </lineage>
</organism>
<dbReference type="Pfam" id="PF01522">
    <property type="entry name" value="Polysacc_deac_1"/>
    <property type="match status" value="1"/>
</dbReference>